<organism evidence="8 9">
    <name type="scientific">Vibrio azureus NBRC 104587</name>
    <dbReference type="NCBI Taxonomy" id="1219077"/>
    <lineage>
        <taxon>Bacteria</taxon>
        <taxon>Pseudomonadati</taxon>
        <taxon>Pseudomonadota</taxon>
        <taxon>Gammaproteobacteria</taxon>
        <taxon>Vibrionales</taxon>
        <taxon>Vibrionaceae</taxon>
        <taxon>Vibrio</taxon>
    </lineage>
</organism>
<dbReference type="AlphaFoldDB" id="U3A5Z7"/>
<dbReference type="Gene3D" id="3.40.630.30">
    <property type="match status" value="1"/>
</dbReference>
<dbReference type="STRING" id="1219077.VAZ01S_025_00060"/>
<name>U3A5Z7_9VIBR</name>
<keyword evidence="2" id="KW-0678">Repressor</keyword>
<evidence type="ECO:0000313" key="8">
    <source>
        <dbReference type="EMBL" id="GAD75411.1"/>
    </source>
</evidence>
<dbReference type="SUPFAM" id="SSF55729">
    <property type="entry name" value="Acyl-CoA N-acyltransferases (Nat)"/>
    <property type="match status" value="1"/>
</dbReference>
<dbReference type="RefSeq" id="WP_021709170.1">
    <property type="nucleotide sequence ID" value="NZ_BAOB01000593.1"/>
</dbReference>
<comment type="similarity">
    <text evidence="1">Belongs to the acetyltransferase family. GNAT subfamily.</text>
</comment>
<dbReference type="InterPro" id="IPR016181">
    <property type="entry name" value="Acyl_CoA_acyltransferase"/>
</dbReference>
<evidence type="ECO:0000256" key="3">
    <source>
        <dbReference type="ARBA" id="ARBA00022649"/>
    </source>
</evidence>
<evidence type="ECO:0000256" key="5">
    <source>
        <dbReference type="ARBA" id="ARBA00023315"/>
    </source>
</evidence>
<dbReference type="InterPro" id="IPR000182">
    <property type="entry name" value="GNAT_dom"/>
</dbReference>
<keyword evidence="5" id="KW-0012">Acyltransferase</keyword>
<dbReference type="CDD" id="cd04301">
    <property type="entry name" value="NAT_SF"/>
    <property type="match status" value="1"/>
</dbReference>
<protein>
    <recommendedName>
        <fullName evidence="7">N-acetyltransferase domain-containing protein</fullName>
    </recommendedName>
</protein>
<keyword evidence="3" id="KW-1277">Toxin-antitoxin system</keyword>
<keyword evidence="9" id="KW-1185">Reference proteome</keyword>
<evidence type="ECO:0000313" key="9">
    <source>
        <dbReference type="Proteomes" id="UP000016567"/>
    </source>
</evidence>
<dbReference type="GO" id="GO:0016747">
    <property type="term" value="F:acyltransferase activity, transferring groups other than amino-acyl groups"/>
    <property type="evidence" value="ECO:0007669"/>
    <property type="project" value="InterPro"/>
</dbReference>
<feature type="domain" description="N-acetyltransferase" evidence="7">
    <location>
        <begin position="52"/>
        <end position="140"/>
    </location>
</feature>
<evidence type="ECO:0000256" key="2">
    <source>
        <dbReference type="ARBA" id="ARBA00022491"/>
    </source>
</evidence>
<comment type="caution">
    <text evidence="8">The sequence shown here is derived from an EMBL/GenBank/DDBJ whole genome shotgun (WGS) entry which is preliminary data.</text>
</comment>
<reference evidence="8 9" key="1">
    <citation type="submission" date="2013-09" db="EMBL/GenBank/DDBJ databases">
        <title>Whole genome shotgun sequence of Vibrio azureus NBRC 104587.</title>
        <authorList>
            <person name="Isaki S."/>
            <person name="Hosoyama A."/>
            <person name="Numata M."/>
            <person name="Hashimoto M."/>
            <person name="Hosoyama Y."/>
            <person name="Tsuchikane K."/>
            <person name="Noguchi M."/>
            <person name="Hirakata S."/>
            <person name="Ichikawa N."/>
            <person name="Ohji S."/>
            <person name="Yamazoe A."/>
            <person name="Fujita N."/>
        </authorList>
    </citation>
    <scope>NUCLEOTIDE SEQUENCE [LARGE SCALE GENOMIC DNA]</scope>
    <source>
        <strain evidence="8 9">NBRC 104587</strain>
    </source>
</reference>
<gene>
    <name evidence="8" type="ORF">VAZ01S_025_00060</name>
</gene>
<proteinExistence type="inferred from homology"/>
<evidence type="ECO:0000256" key="1">
    <source>
        <dbReference type="ARBA" id="ARBA00009342"/>
    </source>
</evidence>
<dbReference type="PANTHER" id="PTHR36449:SF1">
    <property type="entry name" value="ACETYLTRANSFERASE"/>
    <property type="match status" value="1"/>
</dbReference>
<evidence type="ECO:0000256" key="4">
    <source>
        <dbReference type="ARBA" id="ARBA00022679"/>
    </source>
</evidence>
<dbReference type="Proteomes" id="UP000016567">
    <property type="component" value="Unassembled WGS sequence"/>
</dbReference>
<evidence type="ECO:0000256" key="6">
    <source>
        <dbReference type="ARBA" id="ARBA00049880"/>
    </source>
</evidence>
<dbReference type="Pfam" id="PF00583">
    <property type="entry name" value="Acetyltransf_1"/>
    <property type="match status" value="1"/>
</dbReference>
<dbReference type="OrthoDB" id="9799147at2"/>
<sequence length="185" mass="21252">MDGKNQQVSIERFDPDNEYDVTEFDCGMDEFNTFLHKNMHKEFERRVSIPYLCLLDAEEPNSPPKVVGYFTLASSSFDRKHLPSSERRKVIYRSVSCILLSKIAVDKSMSGQGLGKWLLGKAIKQAFLSSRDVGVYALFLQSVEGKEEFYIKAGLIRSKADPSMFIYPLKQYEQAFKKIVLSKKR</sequence>
<accession>U3A5Z7</accession>
<dbReference type="EMBL" id="BATL01000025">
    <property type="protein sequence ID" value="GAD75411.1"/>
    <property type="molecule type" value="Genomic_DNA"/>
</dbReference>
<dbReference type="eggNOG" id="COG0456">
    <property type="taxonomic scope" value="Bacteria"/>
</dbReference>
<evidence type="ECO:0000259" key="7">
    <source>
        <dbReference type="Pfam" id="PF00583"/>
    </source>
</evidence>
<comment type="catalytic activity">
    <reaction evidence="6">
        <text>glycyl-tRNA(Gly) + acetyl-CoA = N-acetylglycyl-tRNA(Gly) + CoA + H(+)</text>
        <dbReference type="Rhea" id="RHEA:81867"/>
        <dbReference type="Rhea" id="RHEA-COMP:9683"/>
        <dbReference type="Rhea" id="RHEA-COMP:19766"/>
        <dbReference type="ChEBI" id="CHEBI:15378"/>
        <dbReference type="ChEBI" id="CHEBI:57287"/>
        <dbReference type="ChEBI" id="CHEBI:57288"/>
        <dbReference type="ChEBI" id="CHEBI:78522"/>
        <dbReference type="ChEBI" id="CHEBI:232036"/>
    </reaction>
</comment>
<dbReference type="PANTHER" id="PTHR36449">
    <property type="entry name" value="ACETYLTRANSFERASE-RELATED"/>
    <property type="match status" value="1"/>
</dbReference>
<keyword evidence="4" id="KW-0808">Transferase</keyword>